<dbReference type="EMBL" id="AFJL02000242">
    <property type="protein sequence ID" value="EMY02452.1"/>
    <property type="molecule type" value="Genomic_DNA"/>
</dbReference>
<gene>
    <name evidence="12 14" type="primary">gidA</name>
    <name evidence="12" type="synonym">mnmG</name>
    <name evidence="14" type="ORF">LEP1GSC029_2542</name>
</gene>
<dbReference type="Gene3D" id="3.50.50.60">
    <property type="entry name" value="FAD/NAD(P)-binding domain"/>
    <property type="match status" value="2"/>
</dbReference>
<dbReference type="Pfam" id="PF21680">
    <property type="entry name" value="GIDA_C_1st"/>
    <property type="match status" value="1"/>
</dbReference>
<comment type="caution">
    <text evidence="14">The sequence shown here is derived from an EMBL/GenBank/DDBJ whole genome shotgun (WGS) entry which is preliminary data.</text>
</comment>
<evidence type="ECO:0000256" key="12">
    <source>
        <dbReference type="HAMAP-Rule" id="MF_00129"/>
    </source>
</evidence>
<dbReference type="HAMAP" id="MF_00129">
    <property type="entry name" value="MnmG_GidA"/>
    <property type="match status" value="1"/>
</dbReference>
<comment type="caution">
    <text evidence="12">Lacks conserved residue(s) required for the propagation of feature annotation.</text>
</comment>
<dbReference type="InterPro" id="IPR036188">
    <property type="entry name" value="FAD/NAD-bd_sf"/>
</dbReference>
<keyword evidence="6 12" id="KW-0285">Flavoprotein</keyword>
<dbReference type="FunFam" id="1.10.150.570:FF:000001">
    <property type="entry name" value="tRNA uridine 5-carboxymethylaminomethyl modification enzyme MnmG"/>
    <property type="match status" value="1"/>
</dbReference>
<sequence>MIESKNQSFFPNRFDCVVVGAGHAGSEAAYISSKGGARTLLITMNLDTIGQMSCNPAIGGIAKGHMVREVDALGGIMGKMIDNTGIQFKMLNTSKGPSVWAPRAQAEKKEYQLKVKHTLEAEKNLSIRQDTVEELIIENDQVIGVRTGRGFEIFTNHVILTTGTFLSSLVHIGTYQNENGRMCEPTVKGLSKSLAKYNLKLGRLKTGTPPRIHKNSVDLSVLTIQEGDSNPSPFSFSTDKITRKQIPCFITYTNAETHKLIHENLNLSPMYSGQIQSTGPRYCPSIEDKVVRFADRERHQVFLEPEGYETSEIYLNGVSTSLPEEVQWKLVRSLKGLENAEIVRPGYAIEYDYVDPTELKPTLETKKIKGLYHAGQINGTTGYEEAAAQGLVAAYSVLHSLRNLTPLLFKRSESYIGVLIDDLVHKGVEDPYRMFTSRAEHRLLLRQDNADQRLMKYGYDLGLVDQKSYDCMKEKYERVNSVREKIYQIPLKPSDKFQNLLDQKGITNYKFGMKLDSFLKRPEIKIKDIEFMIPEVSSWSDLEKSILEMEIKYEGYIKRELETIQWKNKYLDLAIPEDINYEMIAGLKKEAIQKLKSHKPMTLEKASQISGVDPSDVDLILYHIKGKKNRKWKFSNRCWFYSEF</sequence>
<dbReference type="PANTHER" id="PTHR11806:SF0">
    <property type="entry name" value="PROTEIN MTO1 HOMOLOG, MITOCHONDRIAL"/>
    <property type="match status" value="1"/>
</dbReference>
<dbReference type="Gene3D" id="1.10.150.570">
    <property type="entry name" value="GidA associated domain, C-terminal subdomain"/>
    <property type="match status" value="1"/>
</dbReference>
<dbReference type="SMART" id="SM01228">
    <property type="entry name" value="GIDA_assoc_3"/>
    <property type="match status" value="1"/>
</dbReference>
<keyword evidence="5 12" id="KW-0963">Cytoplasm</keyword>
<comment type="similarity">
    <text evidence="3 12">Belongs to the MnmG family.</text>
</comment>
<keyword evidence="9 12" id="KW-0520">NAD</keyword>
<evidence type="ECO:0000256" key="5">
    <source>
        <dbReference type="ARBA" id="ARBA00022490"/>
    </source>
</evidence>
<dbReference type="InterPro" id="IPR020595">
    <property type="entry name" value="MnmG-rel_CS"/>
</dbReference>
<dbReference type="InterPro" id="IPR047001">
    <property type="entry name" value="MnmG_C_subdom"/>
</dbReference>
<dbReference type="GO" id="GO:0002098">
    <property type="term" value="P:tRNA wobble uridine modification"/>
    <property type="evidence" value="ECO:0007669"/>
    <property type="project" value="InterPro"/>
</dbReference>
<evidence type="ECO:0000313" key="15">
    <source>
        <dbReference type="Proteomes" id="UP000012329"/>
    </source>
</evidence>
<dbReference type="GO" id="GO:0050660">
    <property type="term" value="F:flavin adenine dinucleotide binding"/>
    <property type="evidence" value="ECO:0007669"/>
    <property type="project" value="UniProtKB-UniRule"/>
</dbReference>
<comment type="function">
    <text evidence="2 12">NAD-binding protein involved in the addition of a carboxymethylaminomethyl (cmnm) group at the wobble position (U34) of certain tRNAs, forming tRNA-cmnm(5)s(2)U34.</text>
</comment>
<dbReference type="Pfam" id="PF13932">
    <property type="entry name" value="SAM_GIDA_C"/>
    <property type="match status" value="1"/>
</dbReference>
<protein>
    <recommendedName>
        <fullName evidence="4 12">tRNA uridine 5-carboxymethylaminomethyl modification enzyme MnmG</fullName>
    </recommendedName>
    <alternativeName>
        <fullName evidence="11 12">Glucose-inhibited division protein A</fullName>
    </alternativeName>
</protein>
<dbReference type="NCBIfam" id="TIGR00136">
    <property type="entry name" value="mnmG_gidA"/>
    <property type="match status" value="1"/>
</dbReference>
<comment type="subcellular location">
    <subcellularLocation>
        <location evidence="12">Cytoplasm</location>
    </subcellularLocation>
</comment>
<dbReference type="GO" id="GO:0030488">
    <property type="term" value="P:tRNA methylation"/>
    <property type="evidence" value="ECO:0007669"/>
    <property type="project" value="TreeGrafter"/>
</dbReference>
<comment type="subunit">
    <text evidence="10 12">Homodimer. Heterotetramer of two MnmE and two MnmG subunits.</text>
</comment>
<dbReference type="PROSITE" id="PS01280">
    <property type="entry name" value="GIDA_1"/>
    <property type="match status" value="1"/>
</dbReference>
<dbReference type="GO" id="GO:0005829">
    <property type="term" value="C:cytosol"/>
    <property type="evidence" value="ECO:0007669"/>
    <property type="project" value="TreeGrafter"/>
</dbReference>
<evidence type="ECO:0000313" key="14">
    <source>
        <dbReference type="EMBL" id="EMY02452.1"/>
    </source>
</evidence>
<evidence type="ECO:0000256" key="8">
    <source>
        <dbReference type="ARBA" id="ARBA00022827"/>
    </source>
</evidence>
<dbReference type="InterPro" id="IPR026904">
    <property type="entry name" value="MnmG_C"/>
</dbReference>
<dbReference type="InterPro" id="IPR040131">
    <property type="entry name" value="MnmG_N"/>
</dbReference>
<dbReference type="InterPro" id="IPR049312">
    <property type="entry name" value="GIDA_C_N"/>
</dbReference>
<evidence type="ECO:0000256" key="3">
    <source>
        <dbReference type="ARBA" id="ARBA00007653"/>
    </source>
</evidence>
<evidence type="ECO:0000256" key="7">
    <source>
        <dbReference type="ARBA" id="ARBA00022694"/>
    </source>
</evidence>
<feature type="binding site" evidence="12">
    <location>
        <begin position="279"/>
        <end position="293"/>
    </location>
    <ligand>
        <name>NAD(+)</name>
        <dbReference type="ChEBI" id="CHEBI:57540"/>
    </ligand>
</feature>
<evidence type="ECO:0000256" key="6">
    <source>
        <dbReference type="ARBA" id="ARBA00022630"/>
    </source>
</evidence>
<dbReference type="InterPro" id="IPR044920">
    <property type="entry name" value="MnmG_C_subdom_sf"/>
</dbReference>
<reference evidence="14 15" key="1">
    <citation type="submission" date="2013-02" db="EMBL/GenBank/DDBJ databases">
        <authorList>
            <person name="Harkins D.M."/>
            <person name="Durkin A.S."/>
            <person name="Brinkac L.M."/>
            <person name="Haft D.H."/>
            <person name="Selengut J.D."/>
            <person name="Sanka R."/>
            <person name="DePew J."/>
            <person name="Purushe J."/>
            <person name="Whelen A.C."/>
            <person name="Vinetz J.M."/>
            <person name="Sutton G.G."/>
            <person name="Nierman W.C."/>
            <person name="Fouts D.E."/>
        </authorList>
    </citation>
    <scope>NUCLEOTIDE SEQUENCE [LARGE SCALE GENOMIC DNA]</scope>
    <source>
        <strain evidence="14 15">2002000626</strain>
    </source>
</reference>
<dbReference type="InterPro" id="IPR002218">
    <property type="entry name" value="MnmG-rel"/>
</dbReference>
<evidence type="ECO:0000259" key="13">
    <source>
        <dbReference type="SMART" id="SM01228"/>
    </source>
</evidence>
<evidence type="ECO:0000256" key="1">
    <source>
        <dbReference type="ARBA" id="ARBA00001974"/>
    </source>
</evidence>
<organism evidence="14 15">
    <name type="scientific">Leptospira interrogans str. 2002000626</name>
    <dbReference type="NCBI Taxonomy" id="996803"/>
    <lineage>
        <taxon>Bacteria</taxon>
        <taxon>Pseudomonadati</taxon>
        <taxon>Spirochaetota</taxon>
        <taxon>Spirochaetia</taxon>
        <taxon>Leptospirales</taxon>
        <taxon>Leptospiraceae</taxon>
        <taxon>Leptospira</taxon>
    </lineage>
</organism>
<feature type="domain" description="tRNA uridine 5-carboxymethylaminomethyl modification enzyme C-terminal subdomain" evidence="13">
    <location>
        <begin position="551"/>
        <end position="622"/>
    </location>
</feature>
<proteinExistence type="inferred from homology"/>
<evidence type="ECO:0000256" key="2">
    <source>
        <dbReference type="ARBA" id="ARBA00003717"/>
    </source>
</evidence>
<evidence type="ECO:0000256" key="11">
    <source>
        <dbReference type="ARBA" id="ARBA00031800"/>
    </source>
</evidence>
<evidence type="ECO:0000256" key="10">
    <source>
        <dbReference type="ARBA" id="ARBA00025948"/>
    </source>
</evidence>
<feature type="binding site" evidence="12">
    <location>
        <begin position="20"/>
        <end position="25"/>
    </location>
    <ligand>
        <name>FAD</name>
        <dbReference type="ChEBI" id="CHEBI:57692"/>
    </ligand>
</feature>
<dbReference type="InterPro" id="IPR004416">
    <property type="entry name" value="MnmG"/>
</dbReference>
<dbReference type="Pfam" id="PF01134">
    <property type="entry name" value="GIDA"/>
    <property type="match status" value="1"/>
</dbReference>
<dbReference type="Gene3D" id="1.10.10.1800">
    <property type="entry name" value="tRNA uridine 5-carboxymethylaminomethyl modification enzyme MnmG/GidA"/>
    <property type="match status" value="1"/>
</dbReference>
<keyword evidence="7 12" id="KW-0819">tRNA processing</keyword>
<dbReference type="SUPFAM" id="SSF51905">
    <property type="entry name" value="FAD/NAD(P)-binding domain"/>
    <property type="match status" value="1"/>
</dbReference>
<name>A0A829CQC9_LEPIR</name>
<dbReference type="PANTHER" id="PTHR11806">
    <property type="entry name" value="GLUCOSE INHIBITED DIVISION PROTEIN A"/>
    <property type="match status" value="1"/>
</dbReference>
<keyword evidence="8 12" id="KW-0274">FAD</keyword>
<accession>A0A829CQC9</accession>
<dbReference type="AlphaFoldDB" id="A0A829CQC9"/>
<comment type="cofactor">
    <cofactor evidence="1 12">
        <name>FAD</name>
        <dbReference type="ChEBI" id="CHEBI:57692"/>
    </cofactor>
</comment>
<dbReference type="FunFam" id="3.50.50.60:FF:000002">
    <property type="entry name" value="tRNA uridine 5-carboxymethylaminomethyl modification enzyme MnmG"/>
    <property type="match status" value="1"/>
</dbReference>
<evidence type="ECO:0000256" key="9">
    <source>
        <dbReference type="ARBA" id="ARBA00023027"/>
    </source>
</evidence>
<dbReference type="Proteomes" id="UP000012329">
    <property type="component" value="Unassembled WGS sequence"/>
</dbReference>
<dbReference type="FunFam" id="3.50.50.60:FF:000010">
    <property type="entry name" value="tRNA uridine 5-carboxymethylaminomethyl modification enzyme MnmG"/>
    <property type="match status" value="1"/>
</dbReference>
<evidence type="ECO:0000256" key="4">
    <source>
        <dbReference type="ARBA" id="ARBA00020461"/>
    </source>
</evidence>